<proteinExistence type="inferred from homology"/>
<dbReference type="GO" id="GO:0016020">
    <property type="term" value="C:membrane"/>
    <property type="evidence" value="ECO:0007669"/>
    <property type="project" value="UniProtKB-SubCell"/>
</dbReference>
<evidence type="ECO:0000256" key="4">
    <source>
        <dbReference type="ARBA" id="ARBA00022989"/>
    </source>
</evidence>
<dbReference type="PANTHER" id="PTHR32322:SF2">
    <property type="entry name" value="EAMA DOMAIN-CONTAINING PROTEIN"/>
    <property type="match status" value="1"/>
</dbReference>
<reference evidence="8 9" key="1">
    <citation type="submission" date="2017-10" db="EMBL/GenBank/DDBJ databases">
        <authorList>
            <person name="Banno H."/>
            <person name="Chua N.-H."/>
        </authorList>
    </citation>
    <scope>NUCLEOTIDE SEQUENCE [LARGE SCALE GENOMIC DNA]</scope>
    <source>
        <strain evidence="8 9">YW11</strain>
    </source>
</reference>
<accession>A0A2C7AGR8</accession>
<feature type="transmembrane region" description="Helical" evidence="6">
    <location>
        <begin position="215"/>
        <end position="237"/>
    </location>
</feature>
<feature type="transmembrane region" description="Helical" evidence="6">
    <location>
        <begin position="69"/>
        <end position="91"/>
    </location>
</feature>
<feature type="transmembrane region" description="Helical" evidence="6">
    <location>
        <begin position="184"/>
        <end position="203"/>
    </location>
</feature>
<dbReference type="InterPro" id="IPR050638">
    <property type="entry name" value="AA-Vitamin_Transporters"/>
</dbReference>
<comment type="similarity">
    <text evidence="2">Belongs to the EamA transporter family.</text>
</comment>
<feature type="domain" description="EamA" evidence="7">
    <location>
        <begin position="13"/>
        <end position="142"/>
    </location>
</feature>
<dbReference type="Proteomes" id="UP000223527">
    <property type="component" value="Unassembled WGS sequence"/>
</dbReference>
<evidence type="ECO:0000256" key="6">
    <source>
        <dbReference type="SAM" id="Phobius"/>
    </source>
</evidence>
<feature type="domain" description="EamA" evidence="7">
    <location>
        <begin position="155"/>
        <end position="288"/>
    </location>
</feature>
<dbReference type="EMBL" id="PDNU01000006">
    <property type="protein sequence ID" value="PHK95897.1"/>
    <property type="molecule type" value="Genomic_DNA"/>
</dbReference>
<keyword evidence="5 6" id="KW-0472">Membrane</keyword>
<feature type="transmembrane region" description="Helical" evidence="6">
    <location>
        <begin position="97"/>
        <end position="118"/>
    </location>
</feature>
<dbReference type="RefSeq" id="WP_099094635.1">
    <property type="nucleotide sequence ID" value="NZ_PDNU01000006.1"/>
</dbReference>
<comment type="subcellular location">
    <subcellularLocation>
        <location evidence="1">Membrane</location>
        <topology evidence="1">Multi-pass membrane protein</topology>
    </subcellularLocation>
</comment>
<keyword evidence="4 6" id="KW-1133">Transmembrane helix</keyword>
<evidence type="ECO:0000313" key="9">
    <source>
        <dbReference type="Proteomes" id="UP000223527"/>
    </source>
</evidence>
<evidence type="ECO:0000313" key="8">
    <source>
        <dbReference type="EMBL" id="PHK95897.1"/>
    </source>
</evidence>
<name>A0A2C7AGR8_9PROT</name>
<dbReference type="Pfam" id="PF00892">
    <property type="entry name" value="EamA"/>
    <property type="match status" value="2"/>
</dbReference>
<dbReference type="PANTHER" id="PTHR32322">
    <property type="entry name" value="INNER MEMBRANE TRANSPORTER"/>
    <property type="match status" value="1"/>
</dbReference>
<gene>
    <name evidence="8" type="ORF">CR162_06055</name>
</gene>
<dbReference type="InterPro" id="IPR000620">
    <property type="entry name" value="EamA_dom"/>
</dbReference>
<dbReference type="SUPFAM" id="SSF103481">
    <property type="entry name" value="Multidrug resistance efflux transporter EmrE"/>
    <property type="match status" value="2"/>
</dbReference>
<keyword evidence="9" id="KW-1185">Reference proteome</keyword>
<evidence type="ECO:0000259" key="7">
    <source>
        <dbReference type="Pfam" id="PF00892"/>
    </source>
</evidence>
<evidence type="ECO:0000256" key="2">
    <source>
        <dbReference type="ARBA" id="ARBA00007362"/>
    </source>
</evidence>
<feature type="transmembrane region" description="Helical" evidence="6">
    <location>
        <begin position="37"/>
        <end position="57"/>
    </location>
</feature>
<protein>
    <recommendedName>
        <fullName evidence="7">EamA domain-containing protein</fullName>
    </recommendedName>
</protein>
<dbReference type="OrthoDB" id="9810556at2"/>
<evidence type="ECO:0000256" key="5">
    <source>
        <dbReference type="ARBA" id="ARBA00023136"/>
    </source>
</evidence>
<dbReference type="InterPro" id="IPR037185">
    <property type="entry name" value="EmrE-like"/>
</dbReference>
<keyword evidence="3 6" id="KW-0812">Transmembrane</keyword>
<evidence type="ECO:0000256" key="1">
    <source>
        <dbReference type="ARBA" id="ARBA00004141"/>
    </source>
</evidence>
<sequence>MMPLSRARLWAELLLISALWGSSFPLMRHVAGVMPPLALATARGAFAALAVGLFLWWRGWLRWPGRRSWRHILVIGTVNGWLPNVLTALALRDIESAPAALIQSATPLLVGVMAFFVLREERPGPRMALGLGLGFLGIAVILGPQALSGGATLGAALLMLGTAASYAAGTVYMRWARPEEAAHLVMGQQVMAVLIAGTLGLAFGPAGGFDQPASIWLSLVVLGVFASAVPLSLYVLLLRRARATEAAMVGYLEPPFAALVAALLLSEIPEPRVALGGAVVFLGVWLATRR</sequence>
<feature type="transmembrane region" description="Helical" evidence="6">
    <location>
        <begin position="127"/>
        <end position="147"/>
    </location>
</feature>
<evidence type="ECO:0000256" key="3">
    <source>
        <dbReference type="ARBA" id="ARBA00022692"/>
    </source>
</evidence>
<dbReference type="AlphaFoldDB" id="A0A2C7AGR8"/>
<comment type="caution">
    <text evidence="8">The sequence shown here is derived from an EMBL/GenBank/DDBJ whole genome shotgun (WGS) entry which is preliminary data.</text>
</comment>
<feature type="transmembrane region" description="Helical" evidence="6">
    <location>
        <begin position="153"/>
        <end position="172"/>
    </location>
</feature>
<organism evidence="8 9">
    <name type="scientific">Teichococcus rhizosphaerae</name>
    <dbReference type="NCBI Taxonomy" id="1335062"/>
    <lineage>
        <taxon>Bacteria</taxon>
        <taxon>Pseudomonadati</taxon>
        <taxon>Pseudomonadota</taxon>
        <taxon>Alphaproteobacteria</taxon>
        <taxon>Acetobacterales</taxon>
        <taxon>Roseomonadaceae</taxon>
        <taxon>Roseomonas</taxon>
    </lineage>
</organism>